<evidence type="ECO:0000256" key="1">
    <source>
        <dbReference type="ARBA" id="ARBA00006914"/>
    </source>
</evidence>
<dbReference type="InterPro" id="IPR027417">
    <property type="entry name" value="P-loop_NTPase"/>
</dbReference>
<dbReference type="EMBL" id="JALJOV010000723">
    <property type="protein sequence ID" value="KAK9861644.1"/>
    <property type="molecule type" value="Genomic_DNA"/>
</dbReference>
<evidence type="ECO:0000256" key="3">
    <source>
        <dbReference type="ARBA" id="ARBA00022840"/>
    </source>
</evidence>
<evidence type="ECO:0000313" key="8">
    <source>
        <dbReference type="Proteomes" id="UP001485043"/>
    </source>
</evidence>
<dbReference type="Pfam" id="PF17862">
    <property type="entry name" value="AAA_lid_3"/>
    <property type="match status" value="1"/>
</dbReference>
<dbReference type="AlphaFoldDB" id="A0AAW1SZE4"/>
<comment type="caution">
    <text evidence="7">The sequence shown here is derived from an EMBL/GenBank/DDBJ whole genome shotgun (WGS) entry which is preliminary data.</text>
</comment>
<dbReference type="PROSITE" id="PS50014">
    <property type="entry name" value="BROMODOMAIN_2"/>
    <property type="match status" value="1"/>
</dbReference>
<dbReference type="GO" id="GO:0016887">
    <property type="term" value="F:ATP hydrolysis activity"/>
    <property type="evidence" value="ECO:0007669"/>
    <property type="project" value="TreeGrafter"/>
</dbReference>
<dbReference type="InterPro" id="IPR041569">
    <property type="entry name" value="AAA_lid_3"/>
</dbReference>
<dbReference type="GO" id="GO:0006334">
    <property type="term" value="P:nucleosome assembly"/>
    <property type="evidence" value="ECO:0007669"/>
    <property type="project" value="TreeGrafter"/>
</dbReference>
<keyword evidence="4 5" id="KW-0103">Bromodomain</keyword>
<accession>A0AAW1SZE4</accession>
<keyword evidence="8" id="KW-1185">Reference proteome</keyword>
<dbReference type="PANTHER" id="PTHR23069">
    <property type="entry name" value="AAA DOMAIN-CONTAINING"/>
    <property type="match status" value="1"/>
</dbReference>
<sequence>MADQMGDALLNELAAKTVGYCGADLKGLCTEASMRALRRAYPQIYDSNDKLLVDATAVHVERRDFMSAFAAITPASHRSAATHARPLPKVVEPLLEQNLASLLQHLEGSFPPAAACRMQRESADIGPLQAVTEGDQHLELVDSDEEESGGAAGEGSSILAMVSQQQQPRILLCGPRGAGQGYLGPALLHALEGLPVHALGLPTLLADASSRSPEEALVHAFMEACRAAPAILYLPHLQMWWETAHATLRATLWMLLAGLAPDLPLLLLTTADVTLQHMDPEALLLFSTPTGSVAQQLEAPDSKERSAFFAEVCAALASPPAPRKTRAARLPHPQLPRAPEAVAAEAAAAAEAAHRQAAATAAKEETAVRRLRMTLREIATMLLCNRRWQVFAEPVHPEDDPEYWQRVERPMDIATLLAKVDSPGYPTAASFLEDVELIPHGIQQRWRDDPEGLRPCSRARALRDEGRNSHPRQDAAGCAILPGDPQLQVRQELPQQLMQGSTLASSSCLDRNPEVQQQGLKGALGRAQAQELLPLRKSPETLLLEAELLEAAVARTSGQLVSQLEGVHAALVKVLRSQLQQLDRRKAVDVALTALQNTE</sequence>
<proteinExistence type="inferred from homology"/>
<dbReference type="GO" id="GO:0005524">
    <property type="term" value="F:ATP binding"/>
    <property type="evidence" value="ECO:0007669"/>
    <property type="project" value="UniProtKB-KW"/>
</dbReference>
<dbReference type="Gene3D" id="1.10.8.60">
    <property type="match status" value="1"/>
</dbReference>
<dbReference type="InterPro" id="IPR001487">
    <property type="entry name" value="Bromodomain"/>
</dbReference>
<dbReference type="InterPro" id="IPR036427">
    <property type="entry name" value="Bromodomain-like_sf"/>
</dbReference>
<evidence type="ECO:0000259" key="6">
    <source>
        <dbReference type="PROSITE" id="PS50014"/>
    </source>
</evidence>
<dbReference type="Proteomes" id="UP001485043">
    <property type="component" value="Unassembled WGS sequence"/>
</dbReference>
<dbReference type="GO" id="GO:0005634">
    <property type="term" value="C:nucleus"/>
    <property type="evidence" value="ECO:0007669"/>
    <property type="project" value="TreeGrafter"/>
</dbReference>
<dbReference type="PANTHER" id="PTHR23069:SF0">
    <property type="entry name" value="TAT-BINDING HOMOLOG 7"/>
    <property type="match status" value="1"/>
</dbReference>
<dbReference type="GO" id="GO:0003682">
    <property type="term" value="F:chromatin binding"/>
    <property type="evidence" value="ECO:0007669"/>
    <property type="project" value="TreeGrafter"/>
</dbReference>
<evidence type="ECO:0000256" key="5">
    <source>
        <dbReference type="PROSITE-ProRule" id="PRU00035"/>
    </source>
</evidence>
<dbReference type="GO" id="GO:0042393">
    <property type="term" value="F:histone binding"/>
    <property type="evidence" value="ECO:0007669"/>
    <property type="project" value="TreeGrafter"/>
</dbReference>
<name>A0AAW1SZE4_9CHLO</name>
<evidence type="ECO:0000256" key="2">
    <source>
        <dbReference type="ARBA" id="ARBA00022741"/>
    </source>
</evidence>
<comment type="similarity">
    <text evidence="1">Belongs to the AAA ATPase family.</text>
</comment>
<keyword evidence="2" id="KW-0547">Nucleotide-binding</keyword>
<evidence type="ECO:0000256" key="4">
    <source>
        <dbReference type="ARBA" id="ARBA00023117"/>
    </source>
</evidence>
<dbReference type="GO" id="GO:0045815">
    <property type="term" value="P:transcription initiation-coupled chromatin remodeling"/>
    <property type="evidence" value="ECO:0007669"/>
    <property type="project" value="TreeGrafter"/>
</dbReference>
<keyword evidence="3" id="KW-0067">ATP-binding</keyword>
<dbReference type="GO" id="GO:0006337">
    <property type="term" value="P:nucleosome disassembly"/>
    <property type="evidence" value="ECO:0007669"/>
    <property type="project" value="TreeGrafter"/>
</dbReference>
<dbReference type="SUPFAM" id="SSF52540">
    <property type="entry name" value="P-loop containing nucleoside triphosphate hydrolases"/>
    <property type="match status" value="1"/>
</dbReference>
<feature type="domain" description="Bromo" evidence="6">
    <location>
        <begin position="391"/>
        <end position="438"/>
    </location>
</feature>
<protein>
    <recommendedName>
        <fullName evidence="6">Bromo domain-containing protein</fullName>
    </recommendedName>
</protein>
<gene>
    <name evidence="7" type="ORF">WJX84_011103</name>
</gene>
<reference evidence="7 8" key="1">
    <citation type="journal article" date="2024" name="Nat. Commun.">
        <title>Phylogenomics reveals the evolutionary origins of lichenization in chlorophyte algae.</title>
        <authorList>
            <person name="Puginier C."/>
            <person name="Libourel C."/>
            <person name="Otte J."/>
            <person name="Skaloud P."/>
            <person name="Haon M."/>
            <person name="Grisel S."/>
            <person name="Petersen M."/>
            <person name="Berrin J.G."/>
            <person name="Delaux P.M."/>
            <person name="Dal Grande F."/>
            <person name="Keller J."/>
        </authorList>
    </citation>
    <scope>NUCLEOTIDE SEQUENCE [LARGE SCALE GENOMIC DNA]</scope>
    <source>
        <strain evidence="7 8">SAG 2523</strain>
    </source>
</reference>
<evidence type="ECO:0000313" key="7">
    <source>
        <dbReference type="EMBL" id="KAK9861644.1"/>
    </source>
</evidence>
<dbReference type="InterPro" id="IPR045199">
    <property type="entry name" value="ATAD2-like"/>
</dbReference>
<dbReference type="Gene3D" id="1.20.920.10">
    <property type="entry name" value="Bromodomain-like"/>
    <property type="match status" value="1"/>
</dbReference>
<dbReference type="Pfam" id="PF00439">
    <property type="entry name" value="Bromodomain"/>
    <property type="match status" value="1"/>
</dbReference>
<organism evidence="7 8">
    <name type="scientific">Apatococcus fuscideae</name>
    <dbReference type="NCBI Taxonomy" id="2026836"/>
    <lineage>
        <taxon>Eukaryota</taxon>
        <taxon>Viridiplantae</taxon>
        <taxon>Chlorophyta</taxon>
        <taxon>core chlorophytes</taxon>
        <taxon>Trebouxiophyceae</taxon>
        <taxon>Chlorellales</taxon>
        <taxon>Chlorellaceae</taxon>
        <taxon>Apatococcus</taxon>
    </lineage>
</organism>
<dbReference type="SUPFAM" id="SSF47370">
    <property type="entry name" value="Bromodomain"/>
    <property type="match status" value="1"/>
</dbReference>